<protein>
    <submittedName>
        <fullName evidence="1">Uncharacterized protein</fullName>
    </submittedName>
</protein>
<dbReference type="EMBL" id="JPWH01000019">
    <property type="protein sequence ID" value="RCK44781.1"/>
    <property type="molecule type" value="Genomic_DNA"/>
</dbReference>
<evidence type="ECO:0000313" key="1">
    <source>
        <dbReference type="EMBL" id="RCK44781.1"/>
    </source>
</evidence>
<dbReference type="AlphaFoldDB" id="A0A367WWA3"/>
<proteinExistence type="predicted"/>
<gene>
    <name evidence="1" type="ORF">TH25_19150</name>
</gene>
<reference evidence="1 2" key="1">
    <citation type="submission" date="2014-07" db="EMBL/GenBank/DDBJ databases">
        <title>Draft genome sequence of Thalassospira profundimaris S25-3-2.</title>
        <authorList>
            <person name="Lai Q."/>
            <person name="Shao Z."/>
        </authorList>
    </citation>
    <scope>NUCLEOTIDE SEQUENCE [LARGE SCALE GENOMIC DNA]</scope>
    <source>
        <strain evidence="1 2">S25-3-2</strain>
    </source>
</reference>
<accession>A0A367WWA3</accession>
<dbReference type="OrthoDB" id="9863277at2"/>
<dbReference type="Proteomes" id="UP000252517">
    <property type="component" value="Unassembled WGS sequence"/>
</dbReference>
<comment type="caution">
    <text evidence="1">The sequence shown here is derived from an EMBL/GenBank/DDBJ whole genome shotgun (WGS) entry which is preliminary data.</text>
</comment>
<organism evidence="1 2">
    <name type="scientific">Thalassospira profundimaris</name>
    <dbReference type="NCBI Taxonomy" id="502049"/>
    <lineage>
        <taxon>Bacteria</taxon>
        <taxon>Pseudomonadati</taxon>
        <taxon>Pseudomonadota</taxon>
        <taxon>Alphaproteobacteria</taxon>
        <taxon>Rhodospirillales</taxon>
        <taxon>Thalassospiraceae</taxon>
        <taxon>Thalassospira</taxon>
    </lineage>
</organism>
<sequence length="87" mass="9547">MLFNNTQAVVSQACRLAADTYAYQALEYAGAAVSCRKTIELILDCIEIGQLGNDAETFLNMAAVYEPKYRHGLDFCLDVLSQIKGGH</sequence>
<evidence type="ECO:0000313" key="2">
    <source>
        <dbReference type="Proteomes" id="UP000252517"/>
    </source>
</evidence>
<dbReference type="RefSeq" id="WP_073955776.1">
    <property type="nucleotide sequence ID" value="NZ_JPWH01000019.1"/>
</dbReference>
<name>A0A367WWA3_9PROT</name>